<dbReference type="Proteomes" id="UP001516023">
    <property type="component" value="Unassembled WGS sequence"/>
</dbReference>
<keyword evidence="3" id="KW-1185">Reference proteome</keyword>
<dbReference type="AlphaFoldDB" id="A0ABD3PJL7"/>
<proteinExistence type="predicted"/>
<gene>
    <name evidence="2" type="ORF">HJC23_006805</name>
</gene>
<accession>A0ABD3PJL7</accession>
<evidence type="ECO:0000313" key="2">
    <source>
        <dbReference type="EMBL" id="KAL3786555.1"/>
    </source>
</evidence>
<sequence>MSENTPVRRTKSESSFLQSLAYIHMEARSKRQSPNNNAVWDIKQATTFVVSKNDAARSMPSTQRRASAFDVAQAVSRHHSVEMKKNAPPCEKESVDFQGISKSRDIGKETDVPISSQRRVSFSHQDCTLRRVMSDFNIKSLPKNSPNFSSSAGRGSVPTSSNALMESSMKSSFERFHLSSPRPFPVNDNDRGISSMSLRGDKISLRSHSTPTFELLRPCRRYSMLEERMRRQEKGLKENSLTGVPTPSASLQRRKSDGANSDNVHQKTAQNQCCNARKDYSLGEVARSNSHMIIESCPQKALHRASKLKNHDFAFVKRMDGSWTYAILAYRSFVDGNTDSSDECMMFVMNEKGSTKTIKRRQWAEFVRCVVKEEGVGPE</sequence>
<feature type="region of interest" description="Disordered" evidence="1">
    <location>
        <begin position="231"/>
        <end position="270"/>
    </location>
</feature>
<protein>
    <submittedName>
        <fullName evidence="2">Uncharacterized protein</fullName>
    </submittedName>
</protein>
<evidence type="ECO:0000256" key="1">
    <source>
        <dbReference type="SAM" id="MobiDB-lite"/>
    </source>
</evidence>
<dbReference type="EMBL" id="JABMIG020000192">
    <property type="protein sequence ID" value="KAL3786555.1"/>
    <property type="molecule type" value="Genomic_DNA"/>
</dbReference>
<feature type="compositionally biased region" description="Polar residues" evidence="1">
    <location>
        <begin position="239"/>
        <end position="251"/>
    </location>
</feature>
<feature type="region of interest" description="Disordered" evidence="1">
    <location>
        <begin position="143"/>
        <end position="162"/>
    </location>
</feature>
<evidence type="ECO:0000313" key="3">
    <source>
        <dbReference type="Proteomes" id="UP001516023"/>
    </source>
</evidence>
<comment type="caution">
    <text evidence="2">The sequence shown here is derived from an EMBL/GenBank/DDBJ whole genome shotgun (WGS) entry which is preliminary data.</text>
</comment>
<reference evidence="2 3" key="1">
    <citation type="journal article" date="2020" name="G3 (Bethesda)">
        <title>Improved Reference Genome for Cyclotella cryptica CCMP332, a Model for Cell Wall Morphogenesis, Salinity Adaptation, and Lipid Production in Diatoms (Bacillariophyta).</title>
        <authorList>
            <person name="Roberts W.R."/>
            <person name="Downey K.M."/>
            <person name="Ruck E.C."/>
            <person name="Traller J.C."/>
            <person name="Alverson A.J."/>
        </authorList>
    </citation>
    <scope>NUCLEOTIDE SEQUENCE [LARGE SCALE GENOMIC DNA]</scope>
    <source>
        <strain evidence="2 3">CCMP332</strain>
    </source>
</reference>
<organism evidence="2 3">
    <name type="scientific">Cyclotella cryptica</name>
    <dbReference type="NCBI Taxonomy" id="29204"/>
    <lineage>
        <taxon>Eukaryota</taxon>
        <taxon>Sar</taxon>
        <taxon>Stramenopiles</taxon>
        <taxon>Ochrophyta</taxon>
        <taxon>Bacillariophyta</taxon>
        <taxon>Coscinodiscophyceae</taxon>
        <taxon>Thalassiosirophycidae</taxon>
        <taxon>Stephanodiscales</taxon>
        <taxon>Stephanodiscaceae</taxon>
        <taxon>Cyclotella</taxon>
    </lineage>
</organism>
<name>A0ABD3PJL7_9STRA</name>
<feature type="compositionally biased region" description="Polar residues" evidence="1">
    <location>
        <begin position="258"/>
        <end position="270"/>
    </location>
</feature>